<feature type="non-terminal residue" evidence="2">
    <location>
        <position position="75"/>
    </location>
</feature>
<accession>A0A7L2WRI5</accession>
<name>A0A7L2WRI5_PANHA</name>
<reference evidence="2 3" key="1">
    <citation type="submission" date="2019-09" db="EMBL/GenBank/DDBJ databases">
        <title>Bird 10,000 Genomes (B10K) Project - Family phase.</title>
        <authorList>
            <person name="Zhang G."/>
        </authorList>
    </citation>
    <scope>NUCLEOTIDE SEQUENCE [LARGE SCALE GENOMIC DNA]</scope>
    <source>
        <strain evidence="2">B10K-DU-012-58</strain>
        <tissue evidence="2">Muscle</tissue>
    </source>
</reference>
<evidence type="ECO:0000259" key="1">
    <source>
        <dbReference type="Pfam" id="PF14661"/>
    </source>
</evidence>
<feature type="domain" description="HAUS augmin-like complex subunit 6 N-terminal" evidence="1">
    <location>
        <begin position="1"/>
        <end position="75"/>
    </location>
</feature>
<dbReference type="InterPro" id="IPR026797">
    <property type="entry name" value="HAUS_6"/>
</dbReference>
<dbReference type="GO" id="GO:1990498">
    <property type="term" value="C:mitotic spindle microtubule"/>
    <property type="evidence" value="ECO:0007669"/>
    <property type="project" value="TreeGrafter"/>
</dbReference>
<feature type="non-terminal residue" evidence="2">
    <location>
        <position position="1"/>
    </location>
</feature>
<evidence type="ECO:0000313" key="3">
    <source>
        <dbReference type="Proteomes" id="UP000580171"/>
    </source>
</evidence>
<sequence length="75" mass="8838">GPKFIHLVYNLARRVLVEDLKRRSVGTDVPFDEAVNLRPKDVYLANARCRVAYNKLLQIFQEEDFVIQEYEKKAQ</sequence>
<gene>
    <name evidence="2" type="primary">Haus6_1</name>
    <name evidence="2" type="ORF">PANHAL_R14079</name>
</gene>
<dbReference type="Pfam" id="PF14661">
    <property type="entry name" value="HAUS6_N"/>
    <property type="match status" value="1"/>
</dbReference>
<protein>
    <submittedName>
        <fullName evidence="2">HAUS6 protein</fullName>
    </submittedName>
</protein>
<evidence type="ECO:0000313" key="2">
    <source>
        <dbReference type="EMBL" id="NXS72368.1"/>
    </source>
</evidence>
<dbReference type="Proteomes" id="UP000580171">
    <property type="component" value="Unassembled WGS sequence"/>
</dbReference>
<dbReference type="OrthoDB" id="5575722at2759"/>
<dbReference type="PANTHER" id="PTHR16151">
    <property type="entry name" value="HAUS AUGMIN-LIKE COMPLEX SUBUNIT 6"/>
    <property type="match status" value="1"/>
</dbReference>
<keyword evidence="3" id="KW-1185">Reference proteome</keyword>
<dbReference type="AlphaFoldDB" id="A0A7L2WRI5"/>
<dbReference type="InterPro" id="IPR028163">
    <property type="entry name" value="HAUS_6_N"/>
</dbReference>
<dbReference type="GO" id="GO:0051225">
    <property type="term" value="P:spindle assembly"/>
    <property type="evidence" value="ECO:0007669"/>
    <property type="project" value="InterPro"/>
</dbReference>
<dbReference type="PANTHER" id="PTHR16151:SF2">
    <property type="entry name" value="HAUS AUGMIN-LIKE COMPLEX SUBUNIT 6"/>
    <property type="match status" value="1"/>
</dbReference>
<proteinExistence type="predicted"/>
<dbReference type="EMBL" id="VYZV01028327">
    <property type="protein sequence ID" value="NXS72368.1"/>
    <property type="molecule type" value="Genomic_DNA"/>
</dbReference>
<organism evidence="2 3">
    <name type="scientific">Pandion haliaetus</name>
    <name type="common">Osprey</name>
    <name type="synonym">Falco haliaetus</name>
    <dbReference type="NCBI Taxonomy" id="56262"/>
    <lineage>
        <taxon>Eukaryota</taxon>
        <taxon>Metazoa</taxon>
        <taxon>Chordata</taxon>
        <taxon>Craniata</taxon>
        <taxon>Vertebrata</taxon>
        <taxon>Euteleostomi</taxon>
        <taxon>Archelosauria</taxon>
        <taxon>Archosauria</taxon>
        <taxon>Dinosauria</taxon>
        <taxon>Saurischia</taxon>
        <taxon>Theropoda</taxon>
        <taxon>Coelurosauria</taxon>
        <taxon>Aves</taxon>
        <taxon>Neognathae</taxon>
        <taxon>Neoaves</taxon>
        <taxon>Telluraves</taxon>
        <taxon>Accipitrimorphae</taxon>
        <taxon>Accipitriformes</taxon>
        <taxon>Pandionidae</taxon>
        <taxon>Pandion</taxon>
    </lineage>
</organism>
<comment type="caution">
    <text evidence="2">The sequence shown here is derived from an EMBL/GenBank/DDBJ whole genome shotgun (WGS) entry which is preliminary data.</text>
</comment>
<dbReference type="GO" id="GO:0008017">
    <property type="term" value="F:microtubule binding"/>
    <property type="evidence" value="ECO:0007669"/>
    <property type="project" value="TreeGrafter"/>
</dbReference>
<dbReference type="GO" id="GO:0070652">
    <property type="term" value="C:HAUS complex"/>
    <property type="evidence" value="ECO:0007669"/>
    <property type="project" value="InterPro"/>
</dbReference>